<dbReference type="InterPro" id="IPR016208">
    <property type="entry name" value="Ald_Oxase/xanthine_DH-like"/>
</dbReference>
<keyword evidence="1" id="KW-0500">Molybdenum</keyword>
<dbReference type="PANTHER" id="PTHR11908">
    <property type="entry name" value="XANTHINE DEHYDROGENASE"/>
    <property type="match status" value="1"/>
</dbReference>
<dbReference type="Pfam" id="PF00941">
    <property type="entry name" value="FAD_binding_5"/>
    <property type="match status" value="1"/>
</dbReference>
<dbReference type="PROSITE" id="PS51387">
    <property type="entry name" value="FAD_PCMH"/>
    <property type="match status" value="1"/>
</dbReference>
<sequence>MDKIASGFIRNSASIGGNLVMAQRNYFPSDIATLLLALSSSVSILTGRKFEKITLEQFFSTPPLDSKSVLLSVHIPYWEPIESSGTNEYNHRLLFETYRVVPLPICNALPYLNATFSTKISSHKDGVLVNSIQLVFGAYGVKHSTSARKVEEHLTGKILSLDILAESNQIKLQKARMIVISIKFKADIAVLRKTGCGIK</sequence>
<dbReference type="Gene3D" id="3.30.465.10">
    <property type="match status" value="1"/>
</dbReference>
<feature type="domain" description="FAD-binding PCMH-type" evidence="2">
    <location>
        <begin position="1"/>
        <end position="80"/>
    </location>
</feature>
<dbReference type="InterPro" id="IPR016166">
    <property type="entry name" value="FAD-bd_PCMH"/>
</dbReference>
<dbReference type="OrthoDB" id="8300278at2759"/>
<dbReference type="InterPro" id="IPR002346">
    <property type="entry name" value="Mopterin_DH_FAD-bd"/>
</dbReference>
<dbReference type="InterPro" id="IPR036318">
    <property type="entry name" value="FAD-bd_PCMH-like_sf"/>
</dbReference>
<evidence type="ECO:0000313" key="3">
    <source>
        <dbReference type="EMBL" id="CAA3031329.1"/>
    </source>
</evidence>
<comment type="caution">
    <text evidence="3">The sequence shown here is derived from an EMBL/GenBank/DDBJ whole genome shotgun (WGS) entry which is preliminary data.</text>
</comment>
<evidence type="ECO:0000256" key="1">
    <source>
        <dbReference type="ARBA" id="ARBA00022505"/>
    </source>
</evidence>
<name>A0A8S0VIY4_OLEEU</name>
<dbReference type="Gene3D" id="3.30.390.50">
    <property type="entry name" value="CO dehydrogenase flavoprotein, C-terminal domain"/>
    <property type="match status" value="1"/>
</dbReference>
<reference evidence="3 4" key="1">
    <citation type="submission" date="2019-12" db="EMBL/GenBank/DDBJ databases">
        <authorList>
            <person name="Alioto T."/>
            <person name="Alioto T."/>
            <person name="Gomez Garrido J."/>
        </authorList>
    </citation>
    <scope>NUCLEOTIDE SEQUENCE [LARGE SCALE GENOMIC DNA]</scope>
</reference>
<dbReference type="Gramene" id="OE9A094165T1">
    <property type="protein sequence ID" value="OE9A094165C1"/>
    <property type="gene ID" value="OE9A094165"/>
</dbReference>
<proteinExistence type="predicted"/>
<dbReference type="EMBL" id="CACTIH010009439">
    <property type="protein sequence ID" value="CAA3031329.1"/>
    <property type="molecule type" value="Genomic_DNA"/>
</dbReference>
<dbReference type="GO" id="GO:0005506">
    <property type="term" value="F:iron ion binding"/>
    <property type="evidence" value="ECO:0007669"/>
    <property type="project" value="InterPro"/>
</dbReference>
<dbReference type="PANTHER" id="PTHR11908:SF132">
    <property type="entry name" value="ALDEHYDE OXIDASE 1-RELATED"/>
    <property type="match status" value="1"/>
</dbReference>
<evidence type="ECO:0000313" key="4">
    <source>
        <dbReference type="Proteomes" id="UP000594638"/>
    </source>
</evidence>
<gene>
    <name evidence="3" type="ORF">OLEA9_A094165</name>
</gene>
<organism evidence="3 4">
    <name type="scientific">Olea europaea subsp. europaea</name>
    <dbReference type="NCBI Taxonomy" id="158383"/>
    <lineage>
        <taxon>Eukaryota</taxon>
        <taxon>Viridiplantae</taxon>
        <taxon>Streptophyta</taxon>
        <taxon>Embryophyta</taxon>
        <taxon>Tracheophyta</taxon>
        <taxon>Spermatophyta</taxon>
        <taxon>Magnoliopsida</taxon>
        <taxon>eudicotyledons</taxon>
        <taxon>Gunneridae</taxon>
        <taxon>Pentapetalae</taxon>
        <taxon>asterids</taxon>
        <taxon>lamiids</taxon>
        <taxon>Lamiales</taxon>
        <taxon>Oleaceae</taxon>
        <taxon>Oleeae</taxon>
        <taxon>Olea</taxon>
    </lineage>
</organism>
<dbReference type="GO" id="GO:0016491">
    <property type="term" value="F:oxidoreductase activity"/>
    <property type="evidence" value="ECO:0007669"/>
    <property type="project" value="InterPro"/>
</dbReference>
<evidence type="ECO:0000259" key="2">
    <source>
        <dbReference type="PROSITE" id="PS51387"/>
    </source>
</evidence>
<dbReference type="InterPro" id="IPR016169">
    <property type="entry name" value="FAD-bd_PCMH_sub2"/>
</dbReference>
<dbReference type="AlphaFoldDB" id="A0A8S0VIY4"/>
<dbReference type="SUPFAM" id="SSF56176">
    <property type="entry name" value="FAD-binding/transporter-associated domain-like"/>
    <property type="match status" value="1"/>
</dbReference>
<dbReference type="GO" id="GO:0071949">
    <property type="term" value="F:FAD binding"/>
    <property type="evidence" value="ECO:0007669"/>
    <property type="project" value="InterPro"/>
</dbReference>
<protein>
    <submittedName>
        <fullName evidence="3">Indole-3-acetaldehyde oxidase-like</fullName>
    </submittedName>
</protein>
<accession>A0A8S0VIY4</accession>
<keyword evidence="4" id="KW-1185">Reference proteome</keyword>
<dbReference type="Proteomes" id="UP000594638">
    <property type="component" value="Unassembled WGS sequence"/>
</dbReference>